<name>A0ABV5ZSP2_9PSEU</name>
<accession>A0ABV5ZSP2</accession>
<proteinExistence type="predicted"/>
<dbReference type="RefSeq" id="WP_377850227.1">
    <property type="nucleotide sequence ID" value="NZ_JBHLZU010000003.1"/>
</dbReference>
<dbReference type="EMBL" id="JBHLZU010000003">
    <property type="protein sequence ID" value="MFB9903094.1"/>
    <property type="molecule type" value="Genomic_DNA"/>
</dbReference>
<comment type="caution">
    <text evidence="1">The sequence shown here is derived from an EMBL/GenBank/DDBJ whole genome shotgun (WGS) entry which is preliminary data.</text>
</comment>
<dbReference type="SUPFAM" id="SSF53756">
    <property type="entry name" value="UDP-Glycosyltransferase/glycogen phosphorylase"/>
    <property type="match status" value="1"/>
</dbReference>
<gene>
    <name evidence="1" type="ORF">ACFFQA_04005</name>
</gene>
<reference evidence="1 2" key="1">
    <citation type="submission" date="2024-09" db="EMBL/GenBank/DDBJ databases">
        <authorList>
            <person name="Sun Q."/>
            <person name="Mori K."/>
        </authorList>
    </citation>
    <scope>NUCLEOTIDE SEQUENCE [LARGE SCALE GENOMIC DNA]</scope>
    <source>
        <strain evidence="1 2">TBRC 7907</strain>
    </source>
</reference>
<dbReference type="Proteomes" id="UP001589693">
    <property type="component" value="Unassembled WGS sequence"/>
</dbReference>
<keyword evidence="2" id="KW-1185">Reference proteome</keyword>
<sequence>MSGASWVRSPVGVHAGRWATLPGTRKVLFVVHTVTSANRLLDLVPLFDSDLRVQLVFTCPDASAIRGGVQECFAELGVLAIPWEQALHTEFDLAIAANHSGNLHELRAPLMIVSHGVGYSKNPPRTKIEEPRTYGLSAPWLLHEGHVVADALVLSHTEQLDRLRTSVPQAVPAAIVAGDPCLDRIRASRPLRERYRAALGVRPDQKLVVVSSTWSARSLFGSWPDLFRQLLAELPVDDYRVAAILHPHVWFGHGPHQVRLWLADCLRAGLTLVPPLEGWGAALVAADLVIGDAGATTTYGAALDRPVLLAAFPEEDVAQGSCVDVLGATAPRLDPGRSLRAQVDQTLAAFVPGALQKVTDLVSSYPDEAAIRLRARAYQLLDLPEPDHGVQVPPLRLEPSTKDEVTAYRVTTEFDASATVTVTRYPADVFRGRLLAEPSLADPHLVVHAEHPDRALRSAADIVFCRDEAQTASLFDELDCYLVAVIAEDHCRVHLRDGRTIDHDGGDPLRFASELYAHLTTPPH</sequence>
<organism evidence="1 2">
    <name type="scientific">Allokutzneria oryzae</name>
    <dbReference type="NCBI Taxonomy" id="1378989"/>
    <lineage>
        <taxon>Bacteria</taxon>
        <taxon>Bacillati</taxon>
        <taxon>Actinomycetota</taxon>
        <taxon>Actinomycetes</taxon>
        <taxon>Pseudonocardiales</taxon>
        <taxon>Pseudonocardiaceae</taxon>
        <taxon>Allokutzneria</taxon>
    </lineage>
</organism>
<evidence type="ECO:0000313" key="2">
    <source>
        <dbReference type="Proteomes" id="UP001589693"/>
    </source>
</evidence>
<evidence type="ECO:0000313" key="1">
    <source>
        <dbReference type="EMBL" id="MFB9903094.1"/>
    </source>
</evidence>
<protein>
    <submittedName>
        <fullName evidence="1">Uncharacterized protein</fullName>
    </submittedName>
</protein>